<dbReference type="InterPro" id="IPR001810">
    <property type="entry name" value="F-box_dom"/>
</dbReference>
<name>A0A1I7UT63_9PELO</name>
<dbReference type="AlphaFoldDB" id="A0A1I7UT63"/>
<evidence type="ECO:0000259" key="1">
    <source>
        <dbReference type="PROSITE" id="PS50181"/>
    </source>
</evidence>
<dbReference type="WBParaSite" id="Csp11.Scaffold630.g19095.t1">
    <property type="protein sequence ID" value="Csp11.Scaffold630.g19095.t1"/>
    <property type="gene ID" value="Csp11.Scaffold630.g19095"/>
</dbReference>
<feature type="domain" description="F-box" evidence="1">
    <location>
        <begin position="2"/>
        <end position="49"/>
    </location>
</feature>
<evidence type="ECO:0000313" key="2">
    <source>
        <dbReference type="Proteomes" id="UP000095282"/>
    </source>
</evidence>
<dbReference type="eggNOG" id="ENOG502TKBC">
    <property type="taxonomic scope" value="Eukaryota"/>
</dbReference>
<dbReference type="PANTHER" id="PTHR21503">
    <property type="entry name" value="F-BOX-CONTAINING HYPOTHETICAL PROTEIN C.ELEGANS"/>
    <property type="match status" value="1"/>
</dbReference>
<protein>
    <submittedName>
        <fullName evidence="3">F-box domain-containing protein</fullName>
    </submittedName>
</protein>
<accession>A0A1I7UT63</accession>
<reference evidence="3" key="1">
    <citation type="submission" date="2016-11" db="UniProtKB">
        <authorList>
            <consortium name="WormBaseParasite"/>
        </authorList>
    </citation>
    <scope>IDENTIFICATION</scope>
</reference>
<evidence type="ECO:0000313" key="3">
    <source>
        <dbReference type="WBParaSite" id="Csp11.Scaffold630.g19095.t1"/>
    </source>
</evidence>
<sequence length="308" mass="36475">MSFPLLRLPEVALEEVLKRFNPKEILFLVQTSLQARRRISRHRKSYSVQIRIDDGDFGSFVEISSDREKIFKIQLKPKRKGSETSWRFKRVVPIRYEGDTLVSRWKRIDTAIKEILDFLMEIFRIKEISFRFKGSIDTRSAVLIAEHCISKNLRIGSADWGDWISGKMAKRFLEASKSASNMIIGINSLSTICFYDFHLFRMDRLKFKYARWMTVEQIVALRNCKQVELTYVRLDESSINKILLEWVKNSGELQQVQMYNYRDINTEEAIKGLNVVRNDESDNWNGIKFSMTERWIQFFWIRKGNLIS</sequence>
<organism evidence="2 3">
    <name type="scientific">Caenorhabditis tropicalis</name>
    <dbReference type="NCBI Taxonomy" id="1561998"/>
    <lineage>
        <taxon>Eukaryota</taxon>
        <taxon>Metazoa</taxon>
        <taxon>Ecdysozoa</taxon>
        <taxon>Nematoda</taxon>
        <taxon>Chromadorea</taxon>
        <taxon>Rhabditida</taxon>
        <taxon>Rhabditina</taxon>
        <taxon>Rhabditomorpha</taxon>
        <taxon>Rhabditoidea</taxon>
        <taxon>Rhabditidae</taxon>
        <taxon>Peloderinae</taxon>
        <taxon>Caenorhabditis</taxon>
    </lineage>
</organism>
<proteinExistence type="predicted"/>
<dbReference type="PANTHER" id="PTHR21503:SF48">
    <property type="entry name" value="F-BOX ASSOCIATED DOMAIN-CONTAINING PROTEIN-RELATED"/>
    <property type="match status" value="1"/>
</dbReference>
<dbReference type="PROSITE" id="PS50181">
    <property type="entry name" value="FBOX"/>
    <property type="match status" value="1"/>
</dbReference>
<dbReference type="Proteomes" id="UP000095282">
    <property type="component" value="Unplaced"/>
</dbReference>
<keyword evidence="2" id="KW-1185">Reference proteome</keyword>